<dbReference type="PIRSF" id="PIRSF016433">
    <property type="entry name" value="Viral_DNA_prim"/>
    <property type="match status" value="1"/>
</dbReference>
<proteinExistence type="predicted"/>
<dbReference type="InterPro" id="IPR016658">
    <property type="entry name" value="DNA_primase_LEF1"/>
</dbReference>
<organismHost>
    <name type="scientific">Lepidoptera</name>
    <name type="common">moths &amp; butterflies</name>
    <dbReference type="NCBI Taxonomy" id="7088"/>
</organismHost>
<evidence type="ECO:0000313" key="1">
    <source>
        <dbReference type="EMBL" id="ANS71007.1"/>
    </source>
</evidence>
<reference evidence="1" key="1">
    <citation type="journal article" date="2016" name="J. Invertebr. Pathol.">
        <title>An alphabaculovirus isolated from dead Lymantria dispar larvae shows high genetic similarity to baculovirus previously isolated from Lymantria monacha - An example of adaptation to a new host.</title>
        <authorList>
            <person name="Rabalski L."/>
            <person name="Krejmer-Rabalska M."/>
            <person name="Skrzecz I."/>
            <person name="Wasag B."/>
            <person name="Szewczyk B."/>
        </authorList>
    </citation>
    <scope>NUCLEOTIDE SEQUENCE</scope>
    <source>
        <strain evidence="1">BNP</strain>
    </source>
</reference>
<accession>A0A1B1MR47</accession>
<protein>
    <submittedName>
        <fullName evidence="1">Late expression factor 1</fullName>
    </submittedName>
</protein>
<dbReference type="EMBL" id="KU377538">
    <property type="protein sequence ID" value="ANS71007.1"/>
    <property type="molecule type" value="Genomic_DNA"/>
</dbReference>
<dbReference type="SUPFAM" id="SSF56747">
    <property type="entry name" value="Prim-pol domain"/>
    <property type="match status" value="1"/>
</dbReference>
<name>A0A1B1MR47_NPVLD</name>
<organism evidence="1">
    <name type="scientific">Lymantria dispar multicapsid nuclear polyhedrosis virus</name>
    <name type="common">LdMNPV</name>
    <dbReference type="NCBI Taxonomy" id="10449"/>
    <lineage>
        <taxon>Viruses</taxon>
        <taxon>Viruses incertae sedis</taxon>
        <taxon>Naldaviricetes</taxon>
        <taxon>Lefavirales</taxon>
        <taxon>Baculoviridae</taxon>
        <taxon>Alphabaculovirus</taxon>
        <taxon>Alphabaculovirus lydisparis</taxon>
    </lineage>
</organism>
<sequence length="250" mass="29104">MLFARRPNAMFKFNNKYTVEQAELMWRSIAFREHRQFAFFDGASSRWQHPKRTFDDFQEFYSYLCSQSISDVHVKPLPDNGGREWVIDVDFEANTPPSLLDLKIRVAVRTFVAFYGNNVARVLHSGNRGVHVWLKIDAFRLAADKELRRKHYKALAKPTKISTQEVRAGSFIGCLRDVVRDPSLLADARRHFGGERVEESQLLLELWPPVDEHIFCNATTQIRAPFSYNYKGRQHQRLLWPQQCGSDSGR</sequence>